<reference evidence="1 2" key="1">
    <citation type="submission" date="2019-03" db="EMBL/GenBank/DDBJ databases">
        <title>First draft genome of Liparis tanakae, snailfish: a comprehensive survey of snailfish specific genes.</title>
        <authorList>
            <person name="Kim W."/>
            <person name="Song I."/>
            <person name="Jeong J.-H."/>
            <person name="Kim D."/>
            <person name="Kim S."/>
            <person name="Ryu S."/>
            <person name="Song J.Y."/>
            <person name="Lee S.K."/>
        </authorList>
    </citation>
    <scope>NUCLEOTIDE SEQUENCE [LARGE SCALE GENOMIC DNA]</scope>
    <source>
        <tissue evidence="1">Muscle</tissue>
    </source>
</reference>
<gene>
    <name evidence="1" type="ORF">EYF80_027888</name>
</gene>
<evidence type="ECO:0000313" key="2">
    <source>
        <dbReference type="Proteomes" id="UP000314294"/>
    </source>
</evidence>
<accession>A0A4Z2HAQ5</accession>
<keyword evidence="2" id="KW-1185">Reference proteome</keyword>
<sequence>MLWWRHLVLASVIEEEAEEEEEEEEEAENAQFQCLCFVFGTLRRQQYAYTSFLGVVLSSLCVPKTTRVQVSAPC</sequence>
<dbReference type="EMBL" id="SRLO01000306">
    <property type="protein sequence ID" value="TNN61872.1"/>
    <property type="molecule type" value="Genomic_DNA"/>
</dbReference>
<dbReference type="Proteomes" id="UP000314294">
    <property type="component" value="Unassembled WGS sequence"/>
</dbReference>
<protein>
    <submittedName>
        <fullName evidence="1">Uncharacterized protein</fullName>
    </submittedName>
</protein>
<dbReference type="AlphaFoldDB" id="A0A4Z2HAQ5"/>
<name>A0A4Z2HAQ5_9TELE</name>
<comment type="caution">
    <text evidence="1">The sequence shown here is derived from an EMBL/GenBank/DDBJ whole genome shotgun (WGS) entry which is preliminary data.</text>
</comment>
<organism evidence="1 2">
    <name type="scientific">Liparis tanakae</name>
    <name type="common">Tanaka's snailfish</name>
    <dbReference type="NCBI Taxonomy" id="230148"/>
    <lineage>
        <taxon>Eukaryota</taxon>
        <taxon>Metazoa</taxon>
        <taxon>Chordata</taxon>
        <taxon>Craniata</taxon>
        <taxon>Vertebrata</taxon>
        <taxon>Euteleostomi</taxon>
        <taxon>Actinopterygii</taxon>
        <taxon>Neopterygii</taxon>
        <taxon>Teleostei</taxon>
        <taxon>Neoteleostei</taxon>
        <taxon>Acanthomorphata</taxon>
        <taxon>Eupercaria</taxon>
        <taxon>Perciformes</taxon>
        <taxon>Cottioidei</taxon>
        <taxon>Cottales</taxon>
        <taxon>Liparidae</taxon>
        <taxon>Liparis</taxon>
    </lineage>
</organism>
<evidence type="ECO:0000313" key="1">
    <source>
        <dbReference type="EMBL" id="TNN61872.1"/>
    </source>
</evidence>
<proteinExistence type="predicted"/>